<keyword evidence="1" id="KW-0812">Transmembrane</keyword>
<keyword evidence="1" id="KW-0472">Membrane</keyword>
<comment type="caution">
    <text evidence="2">The sequence shown here is derived from an EMBL/GenBank/DDBJ whole genome shotgun (WGS) entry which is preliminary data.</text>
</comment>
<feature type="transmembrane region" description="Helical" evidence="1">
    <location>
        <begin position="260"/>
        <end position="281"/>
    </location>
</feature>
<feature type="transmembrane region" description="Helical" evidence="1">
    <location>
        <begin position="55"/>
        <end position="77"/>
    </location>
</feature>
<sequence>MILTAFHGFCMALADSVPGVSGGTIAFILGFYDRFINALHGLFRGNWKQRKAALTYLLKLGIGWGIGMVSCVVLLSSLFEQNIYFMSSLFLGLTVCSIPFVAMAEQEALENWRNSGFLLVGVAAVVGLTLLRTRAVGLGAINYAQLQPLQFGWIFLSGAVAITAMVLPGISGSSVLLIAGVYLPTIQAVHSLLGLQLVVIPGLCALGLGVLTGIGLSIRAIRSALQNHRSAMVWLVLGLMLGSLYAIANGPASLDTPLPPLSFTNFQIPAFLLGIVLLFALEGLKKTMEKKDGGNK</sequence>
<name>A0ABS8FFN1_9FIRM</name>
<dbReference type="PANTHER" id="PTHR37308">
    <property type="entry name" value="INTEGRAL MEMBRANE PROTEIN"/>
    <property type="match status" value="1"/>
</dbReference>
<feature type="transmembrane region" description="Helical" evidence="1">
    <location>
        <begin position="230"/>
        <end position="248"/>
    </location>
</feature>
<accession>A0ABS8FFN1</accession>
<dbReference type="PANTHER" id="PTHR37308:SF1">
    <property type="entry name" value="POLYPRENYL-PHOSPHATE TRANSPORTER"/>
    <property type="match status" value="1"/>
</dbReference>
<keyword evidence="3" id="KW-1185">Reference proteome</keyword>
<evidence type="ECO:0000256" key="1">
    <source>
        <dbReference type="SAM" id="Phobius"/>
    </source>
</evidence>
<feature type="transmembrane region" description="Helical" evidence="1">
    <location>
        <begin position="175"/>
        <end position="193"/>
    </location>
</feature>
<organism evidence="2 3">
    <name type="scientific">Faecalibacterium hominis</name>
    <name type="common">ex Afrizal et al. 2022</name>
    <dbReference type="NCBI Taxonomy" id="2881265"/>
    <lineage>
        <taxon>Bacteria</taxon>
        <taxon>Bacillati</taxon>
        <taxon>Bacillota</taxon>
        <taxon>Clostridia</taxon>
        <taxon>Eubacteriales</taxon>
        <taxon>Oscillospiraceae</taxon>
        <taxon>Faecalibacterium</taxon>
    </lineage>
</organism>
<feature type="transmembrane region" description="Helical" evidence="1">
    <location>
        <begin position="114"/>
        <end position="131"/>
    </location>
</feature>
<feature type="transmembrane region" description="Helical" evidence="1">
    <location>
        <begin position="83"/>
        <end position="102"/>
    </location>
</feature>
<dbReference type="Proteomes" id="UP001199236">
    <property type="component" value="Unassembled WGS sequence"/>
</dbReference>
<evidence type="ECO:0000313" key="2">
    <source>
        <dbReference type="EMBL" id="MCC2212802.1"/>
    </source>
</evidence>
<proteinExistence type="predicted"/>
<evidence type="ECO:0000313" key="3">
    <source>
        <dbReference type="Proteomes" id="UP001199236"/>
    </source>
</evidence>
<reference evidence="2 3" key="1">
    <citation type="submission" date="2021-10" db="EMBL/GenBank/DDBJ databases">
        <title>Anaerobic single-cell dispensing facilitates the cultivation of human gut bacteria.</title>
        <authorList>
            <person name="Afrizal A."/>
        </authorList>
    </citation>
    <scope>NUCLEOTIDE SEQUENCE [LARGE SCALE GENOMIC DNA]</scope>
    <source>
        <strain evidence="2 3">CLA-AA-H223</strain>
    </source>
</reference>
<feature type="transmembrane region" description="Helical" evidence="1">
    <location>
        <begin position="199"/>
        <end position="218"/>
    </location>
</feature>
<dbReference type="RefSeq" id="WP_154259391.1">
    <property type="nucleotide sequence ID" value="NZ_JAJEQO010000005.1"/>
</dbReference>
<dbReference type="InterPro" id="IPR007163">
    <property type="entry name" value="VCA0040-like"/>
</dbReference>
<protein>
    <submittedName>
        <fullName evidence="2">DUF368 domain-containing protein</fullName>
    </submittedName>
</protein>
<keyword evidence="1" id="KW-1133">Transmembrane helix</keyword>
<gene>
    <name evidence="2" type="ORF">LKD34_04730</name>
</gene>
<dbReference type="Pfam" id="PF04018">
    <property type="entry name" value="VCA0040-like"/>
    <property type="match status" value="1"/>
</dbReference>
<dbReference type="EMBL" id="JAJEQO010000005">
    <property type="protein sequence ID" value="MCC2212802.1"/>
    <property type="molecule type" value="Genomic_DNA"/>
</dbReference>